<comment type="similarity">
    <text evidence="5">Belongs to the globin family.</text>
</comment>
<protein>
    <recommendedName>
        <fullName evidence="6">Globin domain-containing protein</fullName>
    </recommendedName>
</protein>
<evidence type="ECO:0000256" key="3">
    <source>
        <dbReference type="ARBA" id="ARBA00022723"/>
    </source>
</evidence>
<dbReference type="CDD" id="cd08922">
    <property type="entry name" value="FHb-globin"/>
    <property type="match status" value="1"/>
</dbReference>
<feature type="domain" description="Globin" evidence="6">
    <location>
        <begin position="1"/>
        <end position="138"/>
    </location>
</feature>
<organism evidence="7 8">
    <name type="scientific">Echinicola rosea</name>
    <dbReference type="NCBI Taxonomy" id="1807691"/>
    <lineage>
        <taxon>Bacteria</taxon>
        <taxon>Pseudomonadati</taxon>
        <taxon>Bacteroidota</taxon>
        <taxon>Cytophagia</taxon>
        <taxon>Cytophagales</taxon>
        <taxon>Cyclobacteriaceae</taxon>
        <taxon>Echinicola</taxon>
    </lineage>
</organism>
<keyword evidence="1 5" id="KW-0349">Heme</keyword>
<dbReference type="Proteomes" id="UP000647339">
    <property type="component" value="Unassembled WGS sequence"/>
</dbReference>
<keyword evidence="8" id="KW-1185">Reference proteome</keyword>
<evidence type="ECO:0000256" key="4">
    <source>
        <dbReference type="ARBA" id="ARBA00023004"/>
    </source>
</evidence>
<evidence type="ECO:0000256" key="5">
    <source>
        <dbReference type="RuleBase" id="RU000356"/>
    </source>
</evidence>
<accession>A0ABQ1V7U4</accession>
<dbReference type="Gene3D" id="1.10.490.10">
    <property type="entry name" value="Globins"/>
    <property type="match status" value="1"/>
</dbReference>
<reference evidence="8" key="1">
    <citation type="journal article" date="2019" name="Int. J. Syst. Evol. Microbiol.">
        <title>The Global Catalogue of Microorganisms (GCM) 10K type strain sequencing project: providing services to taxonomists for standard genome sequencing and annotation.</title>
        <authorList>
            <consortium name="The Broad Institute Genomics Platform"/>
            <consortium name="The Broad Institute Genome Sequencing Center for Infectious Disease"/>
            <person name="Wu L."/>
            <person name="Ma J."/>
        </authorList>
    </citation>
    <scope>NUCLEOTIDE SEQUENCE [LARGE SCALE GENOMIC DNA]</scope>
    <source>
        <strain evidence="8">CGMCC 1.15407</strain>
    </source>
</reference>
<sequence length="223" mass="25197">MISQNTIDIVKSTAQELRAHGEEITNIFYGELFKNHPELKNMFNMTHQATGHQPKVLAMTILKYAEHIDQLEVLSGTVETIVQKHSSLHVTPEMYPIVGEHLLHAIKVVLGDAATEEILGAWADAYQVLAKIFIGKEEDVYQNNEQQPGGYRGFAKYEVVDKIKESETITSIYFSPINNRAVPHHLPGQYVAISLEIPGEDHLHTRNYSLSDISNHWCPVKNK</sequence>
<evidence type="ECO:0000256" key="2">
    <source>
        <dbReference type="ARBA" id="ARBA00022621"/>
    </source>
</evidence>
<proteinExistence type="inferred from homology"/>
<name>A0ABQ1V7U4_9BACT</name>
<dbReference type="InterPro" id="IPR009050">
    <property type="entry name" value="Globin-like_sf"/>
</dbReference>
<dbReference type="RefSeq" id="WP_137403594.1">
    <property type="nucleotide sequence ID" value="NZ_BMIU01000015.1"/>
</dbReference>
<dbReference type="Gene3D" id="2.40.30.10">
    <property type="entry name" value="Translation factors"/>
    <property type="match status" value="1"/>
</dbReference>
<evidence type="ECO:0000259" key="6">
    <source>
        <dbReference type="PROSITE" id="PS01033"/>
    </source>
</evidence>
<dbReference type="PANTHER" id="PTHR43396">
    <property type="entry name" value="FLAVOHEMOPROTEIN"/>
    <property type="match status" value="1"/>
</dbReference>
<dbReference type="InterPro" id="IPR000971">
    <property type="entry name" value="Globin"/>
</dbReference>
<evidence type="ECO:0000313" key="7">
    <source>
        <dbReference type="EMBL" id="GGF39577.1"/>
    </source>
</evidence>
<dbReference type="InterPro" id="IPR012292">
    <property type="entry name" value="Globin/Proto"/>
</dbReference>
<dbReference type="Pfam" id="PF00042">
    <property type="entry name" value="Globin"/>
    <property type="match status" value="1"/>
</dbReference>
<keyword evidence="2 5" id="KW-0561">Oxygen transport</keyword>
<evidence type="ECO:0000313" key="8">
    <source>
        <dbReference type="Proteomes" id="UP000647339"/>
    </source>
</evidence>
<dbReference type="PANTHER" id="PTHR43396:SF3">
    <property type="entry name" value="FLAVOHEMOPROTEIN"/>
    <property type="match status" value="1"/>
</dbReference>
<evidence type="ECO:0000256" key="1">
    <source>
        <dbReference type="ARBA" id="ARBA00022617"/>
    </source>
</evidence>
<dbReference type="PROSITE" id="PS01033">
    <property type="entry name" value="GLOBIN"/>
    <property type="match status" value="1"/>
</dbReference>
<dbReference type="EMBL" id="BMIU01000015">
    <property type="protein sequence ID" value="GGF39577.1"/>
    <property type="molecule type" value="Genomic_DNA"/>
</dbReference>
<keyword evidence="3" id="KW-0479">Metal-binding</keyword>
<dbReference type="SUPFAM" id="SSF46458">
    <property type="entry name" value="Globin-like"/>
    <property type="match status" value="1"/>
</dbReference>
<dbReference type="SUPFAM" id="SSF63380">
    <property type="entry name" value="Riboflavin synthase domain-like"/>
    <property type="match status" value="1"/>
</dbReference>
<gene>
    <name evidence="7" type="ORF">GCM10011339_30170</name>
</gene>
<dbReference type="InterPro" id="IPR017938">
    <property type="entry name" value="Riboflavin_synthase-like_b-brl"/>
</dbReference>
<keyword evidence="4" id="KW-0408">Iron</keyword>
<comment type="caution">
    <text evidence="7">The sequence shown here is derived from an EMBL/GenBank/DDBJ whole genome shotgun (WGS) entry which is preliminary data.</text>
</comment>
<keyword evidence="5" id="KW-0813">Transport</keyword>